<dbReference type="Pfam" id="PF00691">
    <property type="entry name" value="OmpA"/>
    <property type="match status" value="2"/>
</dbReference>
<name>A0ABP8MRT1_9BACT</name>
<feature type="domain" description="OmpA-like" evidence="2">
    <location>
        <begin position="1"/>
        <end position="117"/>
    </location>
</feature>
<dbReference type="Gene3D" id="3.30.1330.60">
    <property type="entry name" value="OmpA-like domain"/>
    <property type="match status" value="2"/>
</dbReference>
<evidence type="ECO:0000313" key="3">
    <source>
        <dbReference type="EMBL" id="GAA4455048.1"/>
    </source>
</evidence>
<evidence type="ECO:0000256" key="1">
    <source>
        <dbReference type="PROSITE-ProRule" id="PRU00473"/>
    </source>
</evidence>
<gene>
    <name evidence="3" type="ORF">GCM10023092_18060</name>
</gene>
<dbReference type="InterPro" id="IPR036737">
    <property type="entry name" value="OmpA-like_sf"/>
</dbReference>
<dbReference type="EMBL" id="BAABEZ010000022">
    <property type="protein sequence ID" value="GAA4455048.1"/>
    <property type="molecule type" value="Genomic_DNA"/>
</dbReference>
<dbReference type="PROSITE" id="PS51123">
    <property type="entry name" value="OMPA_2"/>
    <property type="match status" value="2"/>
</dbReference>
<dbReference type="CDD" id="cd07185">
    <property type="entry name" value="OmpA_C-like"/>
    <property type="match status" value="2"/>
</dbReference>
<dbReference type="InterPro" id="IPR050330">
    <property type="entry name" value="Bact_OuterMem_StrucFunc"/>
</dbReference>
<accession>A0ABP8MRT1</accession>
<dbReference type="PANTHER" id="PTHR30329:SF21">
    <property type="entry name" value="LIPOPROTEIN YIAD-RELATED"/>
    <property type="match status" value="1"/>
</dbReference>
<evidence type="ECO:0000259" key="2">
    <source>
        <dbReference type="PROSITE" id="PS51123"/>
    </source>
</evidence>
<dbReference type="PANTHER" id="PTHR30329">
    <property type="entry name" value="STATOR ELEMENT OF FLAGELLAR MOTOR COMPLEX"/>
    <property type="match status" value="1"/>
</dbReference>
<reference evidence="4" key="1">
    <citation type="journal article" date="2019" name="Int. J. Syst. Evol. Microbiol.">
        <title>The Global Catalogue of Microorganisms (GCM) 10K type strain sequencing project: providing services to taxonomists for standard genome sequencing and annotation.</title>
        <authorList>
            <consortium name="The Broad Institute Genomics Platform"/>
            <consortium name="The Broad Institute Genome Sequencing Center for Infectious Disease"/>
            <person name="Wu L."/>
            <person name="Ma J."/>
        </authorList>
    </citation>
    <scope>NUCLEOTIDE SEQUENCE [LARGE SCALE GENOMIC DNA]</scope>
    <source>
        <strain evidence="4">JCM 31921</strain>
    </source>
</reference>
<organism evidence="3 4">
    <name type="scientific">Rurimicrobium arvi</name>
    <dbReference type="NCBI Taxonomy" id="2049916"/>
    <lineage>
        <taxon>Bacteria</taxon>
        <taxon>Pseudomonadati</taxon>
        <taxon>Bacteroidota</taxon>
        <taxon>Chitinophagia</taxon>
        <taxon>Chitinophagales</taxon>
        <taxon>Chitinophagaceae</taxon>
        <taxon>Rurimicrobium</taxon>
    </lineage>
</organism>
<feature type="domain" description="OmpA-like" evidence="2">
    <location>
        <begin position="192"/>
        <end position="316"/>
    </location>
</feature>
<evidence type="ECO:0000313" key="4">
    <source>
        <dbReference type="Proteomes" id="UP001501410"/>
    </source>
</evidence>
<keyword evidence="4" id="KW-1185">Reference proteome</keyword>
<comment type="caution">
    <text evidence="3">The sequence shown here is derived from an EMBL/GenBank/DDBJ whole genome shotgun (WGS) entry which is preliminary data.</text>
</comment>
<protein>
    <submittedName>
        <fullName evidence="3">OmpA family protein</fullName>
    </submittedName>
</protein>
<dbReference type="Proteomes" id="UP001501410">
    <property type="component" value="Unassembled WGS sequence"/>
</dbReference>
<dbReference type="InterPro" id="IPR006665">
    <property type="entry name" value="OmpA-like"/>
</dbReference>
<dbReference type="SUPFAM" id="SSF103088">
    <property type="entry name" value="OmpA-like"/>
    <property type="match status" value="2"/>
</dbReference>
<proteinExistence type="predicted"/>
<sequence length="316" mass="36143">MQLRAQKGYDTVKIYFPINITRLDTAATKKLDSIARFASNRIMLVYGYADYLGYEPSNMDLAITRAENVKQYLIDHKVDRSRFLVCEGIGQVSRNVNRSPEGFPEDRRVDVFIRRGNDAPPPQTKDTTASAPKKGMKVMEFTEEARLVPVKPFEEEVDVVPGGNTAYKRKPQKPLTPEQVKENGIFNKLGDLQPNDVMRVQNIYFLPTRHIITKESVPIVLQLLATLKNFPNLAIRIEGHVCCVRGDSDAMDTDTYELSLSINRARHIYEFLIANGISADRLEYIGFARRRPIIPFEKTEQDAQVNRRVEIRVLRN</sequence>
<keyword evidence="1" id="KW-0472">Membrane</keyword>